<keyword evidence="1" id="KW-0732">Signal</keyword>
<dbReference type="Proteomes" id="UP000644660">
    <property type="component" value="Unassembled WGS sequence"/>
</dbReference>
<keyword evidence="3" id="KW-1185">Reference proteome</keyword>
<comment type="caution">
    <text evidence="2">The sequence shown here is derived from an EMBL/GenBank/DDBJ whole genome shotgun (WGS) entry which is preliminary data.</text>
</comment>
<sequence>MQFTSTLLTSALFATSAMAVISNSSSSAVEDVSSTVVSSIVSSAVAADNETTTDIPVSTTSSIAPIVNSTTSYISSTSAPVVSHPAYNSTELFTVTEVVTAFTTYCPEPTEIITNSKTYTVTGATTLTITDCPCTIVKTTDKQAAEPTTTKVVQVTSSTKAAGSSTHSVIDANAANAMIPSVAGLIGAYLLL</sequence>
<dbReference type="GO" id="GO:0005199">
    <property type="term" value="F:structural constituent of cell wall"/>
    <property type="evidence" value="ECO:0007669"/>
    <property type="project" value="InterPro"/>
</dbReference>
<dbReference type="GO" id="GO:0031505">
    <property type="term" value="P:fungal-type cell wall organization"/>
    <property type="evidence" value="ECO:0007669"/>
    <property type="project" value="InterPro"/>
</dbReference>
<reference evidence="2 3" key="1">
    <citation type="submission" date="2020-05" db="EMBL/GenBank/DDBJ databases">
        <authorList>
            <person name="Casaregola S."/>
            <person name="Devillers H."/>
            <person name="Grondin C."/>
        </authorList>
    </citation>
    <scope>NUCLEOTIDE SEQUENCE [LARGE SCALE GENOMIC DNA]</scope>
    <source>
        <strain evidence="2 3">CLIB 1767</strain>
    </source>
</reference>
<dbReference type="GO" id="GO:0009277">
    <property type="term" value="C:fungal-type cell wall"/>
    <property type="evidence" value="ECO:0007669"/>
    <property type="project" value="TreeGrafter"/>
</dbReference>
<feature type="chain" id="PRO_5034901092" evidence="1">
    <location>
        <begin position="20"/>
        <end position="192"/>
    </location>
</feature>
<dbReference type="InterPro" id="IPR038843">
    <property type="entry name" value="Sed1/Spi1"/>
</dbReference>
<dbReference type="PANTHER" id="PTHR35523:SF1">
    <property type="entry name" value="CELL WALL PROTEIN SED1"/>
    <property type="match status" value="1"/>
</dbReference>
<dbReference type="AlphaFoldDB" id="A0A8H2ZK37"/>
<protein>
    <submittedName>
        <fullName evidence="2">Similar to Saccharomyces cerevisiae YER150W SPI1 GPI-anchored cell wall protein involved in weak acid resistance</fullName>
    </submittedName>
</protein>
<evidence type="ECO:0000313" key="3">
    <source>
        <dbReference type="Proteomes" id="UP000644660"/>
    </source>
</evidence>
<dbReference type="EMBL" id="CAEFZW010000010">
    <property type="protein sequence ID" value="CAB4256578.1"/>
    <property type="molecule type" value="Genomic_DNA"/>
</dbReference>
<proteinExistence type="predicted"/>
<dbReference type="RefSeq" id="XP_041408422.1">
    <property type="nucleotide sequence ID" value="XM_041552488.1"/>
</dbReference>
<organism evidence="2 3">
    <name type="scientific">Maudiozyma barnettii</name>
    <dbReference type="NCBI Taxonomy" id="61262"/>
    <lineage>
        <taxon>Eukaryota</taxon>
        <taxon>Fungi</taxon>
        <taxon>Dikarya</taxon>
        <taxon>Ascomycota</taxon>
        <taxon>Saccharomycotina</taxon>
        <taxon>Saccharomycetes</taxon>
        <taxon>Saccharomycetales</taxon>
        <taxon>Saccharomycetaceae</taxon>
        <taxon>Maudiozyma</taxon>
    </lineage>
</organism>
<gene>
    <name evidence="2" type="ORF">KABA2_10S02376</name>
</gene>
<dbReference type="GeneID" id="64859663"/>
<dbReference type="PANTHER" id="PTHR35523">
    <property type="entry name" value="CELL WALL PROTEIN SED1"/>
    <property type="match status" value="1"/>
</dbReference>
<dbReference type="OrthoDB" id="4094614at2759"/>
<accession>A0A8H2ZK37</accession>
<evidence type="ECO:0000256" key="1">
    <source>
        <dbReference type="SAM" id="SignalP"/>
    </source>
</evidence>
<feature type="signal peptide" evidence="1">
    <location>
        <begin position="1"/>
        <end position="19"/>
    </location>
</feature>
<name>A0A8H2ZK37_9SACH</name>
<evidence type="ECO:0000313" key="2">
    <source>
        <dbReference type="EMBL" id="CAB4256578.1"/>
    </source>
</evidence>